<evidence type="ECO:0000313" key="3">
    <source>
        <dbReference type="Proteomes" id="UP001221757"/>
    </source>
</evidence>
<proteinExistence type="predicted"/>
<organism evidence="2 3">
    <name type="scientific">Mycena rosella</name>
    <name type="common">Pink bonnet</name>
    <name type="synonym">Agaricus rosellus</name>
    <dbReference type="NCBI Taxonomy" id="1033263"/>
    <lineage>
        <taxon>Eukaryota</taxon>
        <taxon>Fungi</taxon>
        <taxon>Dikarya</taxon>
        <taxon>Basidiomycota</taxon>
        <taxon>Agaricomycotina</taxon>
        <taxon>Agaricomycetes</taxon>
        <taxon>Agaricomycetidae</taxon>
        <taxon>Agaricales</taxon>
        <taxon>Marasmiineae</taxon>
        <taxon>Mycenaceae</taxon>
        <taxon>Mycena</taxon>
    </lineage>
</organism>
<protein>
    <submittedName>
        <fullName evidence="2">Uncharacterized protein</fullName>
    </submittedName>
</protein>
<dbReference type="Proteomes" id="UP001221757">
    <property type="component" value="Unassembled WGS sequence"/>
</dbReference>
<feature type="region of interest" description="Disordered" evidence="1">
    <location>
        <begin position="65"/>
        <end position="97"/>
    </location>
</feature>
<evidence type="ECO:0000313" key="2">
    <source>
        <dbReference type="EMBL" id="KAJ7672767.1"/>
    </source>
</evidence>
<name>A0AAD7D0U6_MYCRO</name>
<reference evidence="2" key="1">
    <citation type="submission" date="2023-03" db="EMBL/GenBank/DDBJ databases">
        <title>Massive genome expansion in bonnet fungi (Mycena s.s.) driven by repeated elements and novel gene families across ecological guilds.</title>
        <authorList>
            <consortium name="Lawrence Berkeley National Laboratory"/>
            <person name="Harder C.B."/>
            <person name="Miyauchi S."/>
            <person name="Viragh M."/>
            <person name="Kuo A."/>
            <person name="Thoen E."/>
            <person name="Andreopoulos B."/>
            <person name="Lu D."/>
            <person name="Skrede I."/>
            <person name="Drula E."/>
            <person name="Henrissat B."/>
            <person name="Morin E."/>
            <person name="Kohler A."/>
            <person name="Barry K."/>
            <person name="LaButti K."/>
            <person name="Morin E."/>
            <person name="Salamov A."/>
            <person name="Lipzen A."/>
            <person name="Mereny Z."/>
            <person name="Hegedus B."/>
            <person name="Baldrian P."/>
            <person name="Stursova M."/>
            <person name="Weitz H."/>
            <person name="Taylor A."/>
            <person name="Grigoriev I.V."/>
            <person name="Nagy L.G."/>
            <person name="Martin F."/>
            <person name="Kauserud H."/>
        </authorList>
    </citation>
    <scope>NUCLEOTIDE SEQUENCE</scope>
    <source>
        <strain evidence="2">CBHHK067</strain>
    </source>
</reference>
<keyword evidence="3" id="KW-1185">Reference proteome</keyword>
<gene>
    <name evidence="2" type="ORF">B0H17DRAFT_1141145</name>
</gene>
<feature type="region of interest" description="Disordered" evidence="1">
    <location>
        <begin position="13"/>
        <end position="41"/>
    </location>
</feature>
<sequence length="128" mass="13845">MVGQVRWGIVCMPCRPDDPADGPSTTEDAGKETGSRGWCGVGHSSFGYVKTHPNRWADNPRKCYVDTSQHKYNPSGDEDSSQNVAERSSTDPRGDSASFVVAVDPRLAALFTFQSPHTPQTPQNSSSS</sequence>
<accession>A0AAD7D0U6</accession>
<dbReference type="EMBL" id="JARKIE010000166">
    <property type="protein sequence ID" value="KAJ7672767.1"/>
    <property type="molecule type" value="Genomic_DNA"/>
</dbReference>
<dbReference type="AlphaFoldDB" id="A0AAD7D0U6"/>
<evidence type="ECO:0000256" key="1">
    <source>
        <dbReference type="SAM" id="MobiDB-lite"/>
    </source>
</evidence>
<comment type="caution">
    <text evidence="2">The sequence shown here is derived from an EMBL/GenBank/DDBJ whole genome shotgun (WGS) entry which is preliminary data.</text>
</comment>